<dbReference type="AlphaFoldDB" id="A0AAE1LSE7"/>
<dbReference type="InterPro" id="IPR036691">
    <property type="entry name" value="Endo/exonu/phosph_ase_sf"/>
</dbReference>
<keyword evidence="3" id="KW-0548">Nucleotidyltransferase</keyword>
<dbReference type="GO" id="GO:0003964">
    <property type="term" value="F:RNA-directed DNA polymerase activity"/>
    <property type="evidence" value="ECO:0007669"/>
    <property type="project" value="UniProtKB-KW"/>
</dbReference>
<feature type="domain" description="Endonuclease/exonuclease/phosphatase" evidence="2">
    <location>
        <begin position="120"/>
        <end position="248"/>
    </location>
</feature>
<name>A0AAE1LSE7_9NEOP</name>
<reference evidence="3" key="2">
    <citation type="journal article" date="2023" name="BMC Genomics">
        <title>Pest status, molecular evolution, and epigenetic factors derived from the genome assembly of Frankliniella fusca, a thysanopteran phytovirus vector.</title>
        <authorList>
            <person name="Catto M.A."/>
            <person name="Labadie P.E."/>
            <person name="Jacobson A.L."/>
            <person name="Kennedy G.G."/>
            <person name="Srinivasan R."/>
            <person name="Hunt B.G."/>
        </authorList>
    </citation>
    <scope>NUCLEOTIDE SEQUENCE</scope>
    <source>
        <strain evidence="3">PL_HMW_Pooled</strain>
    </source>
</reference>
<dbReference type="Pfam" id="PF03372">
    <property type="entry name" value="Exo_endo_phos"/>
    <property type="match status" value="1"/>
</dbReference>
<evidence type="ECO:0000256" key="1">
    <source>
        <dbReference type="SAM" id="Coils"/>
    </source>
</evidence>
<organism evidence="3 4">
    <name type="scientific">Frankliniella fusca</name>
    <dbReference type="NCBI Taxonomy" id="407009"/>
    <lineage>
        <taxon>Eukaryota</taxon>
        <taxon>Metazoa</taxon>
        <taxon>Ecdysozoa</taxon>
        <taxon>Arthropoda</taxon>
        <taxon>Hexapoda</taxon>
        <taxon>Insecta</taxon>
        <taxon>Pterygota</taxon>
        <taxon>Neoptera</taxon>
        <taxon>Paraneoptera</taxon>
        <taxon>Thysanoptera</taxon>
        <taxon>Terebrantia</taxon>
        <taxon>Thripoidea</taxon>
        <taxon>Thripidae</taxon>
        <taxon>Frankliniella</taxon>
    </lineage>
</organism>
<gene>
    <name evidence="3" type="ORF">KUF71_022116</name>
</gene>
<proteinExistence type="predicted"/>
<keyword evidence="3" id="KW-0808">Transferase</keyword>
<evidence type="ECO:0000259" key="2">
    <source>
        <dbReference type="Pfam" id="PF03372"/>
    </source>
</evidence>
<comment type="caution">
    <text evidence="3">The sequence shown here is derived from an EMBL/GenBank/DDBJ whole genome shotgun (WGS) entry which is preliminary data.</text>
</comment>
<reference evidence="3" key="1">
    <citation type="submission" date="2021-07" db="EMBL/GenBank/DDBJ databases">
        <authorList>
            <person name="Catto M.A."/>
            <person name="Jacobson A."/>
            <person name="Kennedy G."/>
            <person name="Labadie P."/>
            <person name="Hunt B.G."/>
            <person name="Srinivasan R."/>
        </authorList>
    </citation>
    <scope>NUCLEOTIDE SEQUENCE</scope>
    <source>
        <strain evidence="3">PL_HMW_Pooled</strain>
        <tissue evidence="3">Head</tissue>
    </source>
</reference>
<dbReference type="PANTHER" id="PTHR47510">
    <property type="entry name" value="REVERSE TRANSCRIPTASE DOMAIN-CONTAINING PROTEIN"/>
    <property type="match status" value="1"/>
</dbReference>
<feature type="coiled-coil region" evidence="1">
    <location>
        <begin position="33"/>
        <end position="79"/>
    </location>
</feature>
<keyword evidence="4" id="KW-1185">Reference proteome</keyword>
<dbReference type="Gene3D" id="3.60.10.10">
    <property type="entry name" value="Endonuclease/exonuclease/phosphatase"/>
    <property type="match status" value="1"/>
</dbReference>
<evidence type="ECO:0000313" key="3">
    <source>
        <dbReference type="EMBL" id="KAK3930020.1"/>
    </source>
</evidence>
<keyword evidence="1" id="KW-0175">Coiled coil</keyword>
<sequence length="493" mass="56019">MSKLRSHSTDVKEALREVLRESEVVDNLSANILDRLEQKIVALVDNAVRDKCEEYDNLLESLEARMKALEKETAHVNKLAAQRTDELEQYQRRTSLRFFGIPETRGEDTDEKSIVNGSKQDEFVDLFTNSGVDIIVVSETWLKDGNCVNLPNYNSYYVNRPISRSGGGVAIFVKECHSAKVITTSLGENNRPEYVLLEVLVGSNKILVAGIYRAPKVGFLDAFQDDIQKYSVNYKYVFVCGDLNARFNSGSEETKIICDVLGFCNLHCVPFGPTFHIPGCYSTLDIISSNCPNLLIVFGQKLASGFSAHDLLYAVYNLLVPPVRKQRITCRNFKHIVVDDLFNDLEKAPWEEIFNCNNIDSKLEKFNGIITDVMDKHAPLKTFTAKQPSQPWMTKCIRKLIKKRNKLRIKFLKTKSAPDHEKFKDIRNKVKQEIRSAKAKFFYSKFGMCMSSKSTWATIRSLNIANKSAPANLVVPVDILNEHYAFCIIRKTP</sequence>
<dbReference type="EMBL" id="JAHWGI010001408">
    <property type="protein sequence ID" value="KAK3930020.1"/>
    <property type="molecule type" value="Genomic_DNA"/>
</dbReference>
<dbReference type="InterPro" id="IPR005135">
    <property type="entry name" value="Endo/exonuclease/phosphatase"/>
</dbReference>
<accession>A0AAE1LSE7</accession>
<dbReference type="SUPFAM" id="SSF56219">
    <property type="entry name" value="DNase I-like"/>
    <property type="match status" value="1"/>
</dbReference>
<dbReference type="PANTHER" id="PTHR47510:SF3">
    <property type="entry name" value="ENDO_EXONUCLEASE_PHOSPHATASE DOMAIN-CONTAINING PROTEIN"/>
    <property type="match status" value="1"/>
</dbReference>
<protein>
    <submittedName>
        <fullName evidence="3">RNA-directed DNA polymerase from mobile element jockey</fullName>
    </submittedName>
</protein>
<keyword evidence="3" id="KW-0695">RNA-directed DNA polymerase</keyword>
<dbReference type="Proteomes" id="UP001219518">
    <property type="component" value="Unassembled WGS sequence"/>
</dbReference>
<evidence type="ECO:0000313" key="4">
    <source>
        <dbReference type="Proteomes" id="UP001219518"/>
    </source>
</evidence>